<name>A0A7C8K6K0_ORBOL</name>
<feature type="transmembrane region" description="Helical" evidence="6">
    <location>
        <begin position="197"/>
        <end position="217"/>
    </location>
</feature>
<feature type="transmembrane region" description="Helical" evidence="6">
    <location>
        <begin position="278"/>
        <end position="295"/>
    </location>
</feature>
<dbReference type="EMBL" id="SOZJ01000005">
    <property type="protein sequence ID" value="TGJ67272.1"/>
    <property type="molecule type" value="Genomic_DNA"/>
</dbReference>
<feature type="transmembrane region" description="Helical" evidence="6">
    <location>
        <begin position="102"/>
        <end position="125"/>
    </location>
</feature>
<keyword evidence="4 6" id="KW-0472">Membrane</keyword>
<comment type="caution">
    <text evidence="7">The sequence shown here is derived from an EMBL/GenBank/DDBJ whole genome shotgun (WGS) entry which is preliminary data.</text>
</comment>
<feature type="transmembrane region" description="Helical" evidence="6">
    <location>
        <begin position="70"/>
        <end position="90"/>
    </location>
</feature>
<comment type="subcellular location">
    <subcellularLocation>
        <location evidence="1">Membrane</location>
        <topology evidence="1">Multi-pass membrane protein</topology>
    </subcellularLocation>
</comment>
<feature type="transmembrane region" description="Helical" evidence="6">
    <location>
        <begin position="453"/>
        <end position="476"/>
    </location>
</feature>
<feature type="transmembrane region" description="Helical" evidence="6">
    <location>
        <begin position="567"/>
        <end position="590"/>
    </location>
</feature>
<dbReference type="InterPro" id="IPR002293">
    <property type="entry name" value="AA/rel_permease1"/>
</dbReference>
<feature type="transmembrane region" description="Helical" evidence="6">
    <location>
        <begin position="224"/>
        <end position="246"/>
    </location>
</feature>
<evidence type="ECO:0000256" key="1">
    <source>
        <dbReference type="ARBA" id="ARBA00004141"/>
    </source>
</evidence>
<dbReference type="PANTHER" id="PTHR11785">
    <property type="entry name" value="AMINO ACID TRANSPORTER"/>
    <property type="match status" value="1"/>
</dbReference>
<keyword evidence="2 6" id="KW-0812">Transmembrane</keyword>
<evidence type="ECO:0000256" key="4">
    <source>
        <dbReference type="ARBA" id="ARBA00023136"/>
    </source>
</evidence>
<reference evidence="7 8" key="1">
    <citation type="submission" date="2019-03" db="EMBL/GenBank/DDBJ databases">
        <title>Nematode-trapping fungi genome.</title>
        <authorList>
            <person name="Vidal-Diez De Ulzurrun G."/>
        </authorList>
    </citation>
    <scope>NUCLEOTIDE SEQUENCE [LARGE SCALE GENOMIC DNA]</scope>
    <source>
        <strain evidence="7 8">TWF154</strain>
    </source>
</reference>
<evidence type="ECO:0000256" key="5">
    <source>
        <dbReference type="SAM" id="MobiDB-lite"/>
    </source>
</evidence>
<evidence type="ECO:0000313" key="7">
    <source>
        <dbReference type="EMBL" id="TGJ67272.1"/>
    </source>
</evidence>
<feature type="transmembrane region" description="Helical" evidence="6">
    <location>
        <begin position="161"/>
        <end position="185"/>
    </location>
</feature>
<dbReference type="Proteomes" id="UP000297595">
    <property type="component" value="Unassembled WGS sequence"/>
</dbReference>
<dbReference type="PANTHER" id="PTHR11785:SF382">
    <property type="entry name" value="LOW-AFFINITY METHIONINE PERMEASE"/>
    <property type="match status" value="1"/>
</dbReference>
<sequence length="657" mass="73525">MVFNRRFNETKPSREASSEYPQEQDASGEKNGEYTEMADQDPPPQGEVYNKADFESYGIRYKDKMGKVSVFLLIINRMIGTGIFELPSTILAGCGSLGASLLLWFLGTTIAFCGLMVHIEFGLMIPRHPDKYGRNWNCTPRSGGEKNYFEYLFIKRGLLPVCVYGLIFLFLGNTAGNSYICAQYFLRLVGTANPSEWLTKGVAVAVITFACVMHSIWRTGGIWLLNALAIVKILILWAIISLGYAARSGRFENIKAENPPPWSNFEPDRSFEGRSTGFYGWTISILGVLYAFGGYENANYVLSEVKNPTTTFAPSAIAAVVFTGLTYILTIVSYYLVIPIEQLFPDENGKTAKPVLLFFERLFDDNERVQRAVSALVALSSLGNLMTTTFVASRVKQEIAKEGIIILPAYHFWKREYESGWRLIANLFGGSGGRPKSNDNGLSGKDKAPIPALILHWGTSLILILAPPGYLVYQLFTRLHSYMFQAIFGMILGGGILYLRYVKPLRDPAFQWVALSKEAFHAPGVLRPVFPAIYFVATSFLVIAPFIQHGDTGESKLSQDNRLKWFVFPAVCFSLFGAGILFWFILDVLLPHTFDMKLYRARRAEFEGGNLAWEGVQLKWVPKSFVEGKTPLPECDPRLPYTRQGNLDPETQNGLSS</sequence>
<proteinExistence type="predicted"/>
<keyword evidence="3 6" id="KW-1133">Transmembrane helix</keyword>
<feature type="compositionally biased region" description="Polar residues" evidence="5">
    <location>
        <begin position="643"/>
        <end position="657"/>
    </location>
</feature>
<evidence type="ECO:0000256" key="2">
    <source>
        <dbReference type="ARBA" id="ARBA00022692"/>
    </source>
</evidence>
<dbReference type="Pfam" id="PF13520">
    <property type="entry name" value="AA_permease_2"/>
    <property type="match status" value="1"/>
</dbReference>
<evidence type="ECO:0000256" key="6">
    <source>
        <dbReference type="SAM" id="Phobius"/>
    </source>
</evidence>
<gene>
    <name evidence="7" type="ORF">EYR41_008838</name>
</gene>
<protein>
    <submittedName>
        <fullName evidence="7">Uncharacterized protein</fullName>
    </submittedName>
</protein>
<accession>A0A7C8K6K0</accession>
<dbReference type="Gene3D" id="1.20.1740.10">
    <property type="entry name" value="Amino acid/polyamine transporter I"/>
    <property type="match status" value="1"/>
</dbReference>
<feature type="compositionally biased region" description="Basic and acidic residues" evidence="5">
    <location>
        <begin position="1"/>
        <end position="17"/>
    </location>
</feature>
<dbReference type="AlphaFoldDB" id="A0A7C8K6K0"/>
<evidence type="ECO:0000313" key="8">
    <source>
        <dbReference type="Proteomes" id="UP000297595"/>
    </source>
</evidence>
<evidence type="ECO:0000256" key="3">
    <source>
        <dbReference type="ARBA" id="ARBA00022989"/>
    </source>
</evidence>
<feature type="transmembrane region" description="Helical" evidence="6">
    <location>
        <begin position="525"/>
        <end position="547"/>
    </location>
</feature>
<organism evidence="7 8">
    <name type="scientific">Orbilia oligospora</name>
    <name type="common">Nematode-trapping fungus</name>
    <name type="synonym">Arthrobotrys oligospora</name>
    <dbReference type="NCBI Taxonomy" id="2813651"/>
    <lineage>
        <taxon>Eukaryota</taxon>
        <taxon>Fungi</taxon>
        <taxon>Dikarya</taxon>
        <taxon>Ascomycota</taxon>
        <taxon>Pezizomycotina</taxon>
        <taxon>Orbiliomycetes</taxon>
        <taxon>Orbiliales</taxon>
        <taxon>Orbiliaceae</taxon>
        <taxon>Orbilia</taxon>
    </lineage>
</organism>
<dbReference type="GO" id="GO:0016020">
    <property type="term" value="C:membrane"/>
    <property type="evidence" value="ECO:0007669"/>
    <property type="project" value="UniProtKB-SubCell"/>
</dbReference>
<dbReference type="InterPro" id="IPR050598">
    <property type="entry name" value="AminoAcid_Transporter"/>
</dbReference>
<feature type="region of interest" description="Disordered" evidence="5">
    <location>
        <begin position="1"/>
        <end position="48"/>
    </location>
</feature>
<dbReference type="GO" id="GO:0015179">
    <property type="term" value="F:L-amino acid transmembrane transporter activity"/>
    <property type="evidence" value="ECO:0007669"/>
    <property type="project" value="TreeGrafter"/>
</dbReference>
<feature type="transmembrane region" description="Helical" evidence="6">
    <location>
        <begin position="482"/>
        <end position="501"/>
    </location>
</feature>
<feature type="region of interest" description="Disordered" evidence="5">
    <location>
        <begin position="636"/>
        <end position="657"/>
    </location>
</feature>
<feature type="transmembrane region" description="Helical" evidence="6">
    <location>
        <begin position="316"/>
        <end position="337"/>
    </location>
</feature>